<evidence type="ECO:0000256" key="4">
    <source>
        <dbReference type="ARBA" id="ARBA00022475"/>
    </source>
</evidence>
<feature type="signal peptide" evidence="15">
    <location>
        <begin position="1"/>
        <end position="29"/>
    </location>
</feature>
<evidence type="ECO:0000256" key="11">
    <source>
        <dbReference type="ARBA" id="ARBA00023136"/>
    </source>
</evidence>
<evidence type="ECO:0000259" key="17">
    <source>
        <dbReference type="PROSITE" id="PS50110"/>
    </source>
</evidence>
<keyword evidence="4" id="KW-1003">Cell membrane</keyword>
<keyword evidence="10" id="KW-0902">Two-component regulatory system</keyword>
<comment type="caution">
    <text evidence="19">The sequence shown here is derived from an EMBL/GenBank/DDBJ whole genome shotgun (WGS) entry which is preliminary data.</text>
</comment>
<evidence type="ECO:0000259" key="18">
    <source>
        <dbReference type="PROSITE" id="PS50894"/>
    </source>
</evidence>
<evidence type="ECO:0000256" key="1">
    <source>
        <dbReference type="ARBA" id="ARBA00000085"/>
    </source>
</evidence>
<dbReference type="PROSITE" id="PS50110">
    <property type="entry name" value="RESPONSE_REGULATORY"/>
    <property type="match status" value="1"/>
</dbReference>
<dbReference type="CDD" id="cd00082">
    <property type="entry name" value="HisKA"/>
    <property type="match status" value="1"/>
</dbReference>
<dbReference type="Gene3D" id="1.20.120.160">
    <property type="entry name" value="HPT domain"/>
    <property type="match status" value="1"/>
</dbReference>
<evidence type="ECO:0000256" key="15">
    <source>
        <dbReference type="SAM" id="SignalP"/>
    </source>
</evidence>
<dbReference type="InterPro" id="IPR036097">
    <property type="entry name" value="HisK_dim/P_sf"/>
</dbReference>
<evidence type="ECO:0000256" key="13">
    <source>
        <dbReference type="PROSITE-ProRule" id="PRU00169"/>
    </source>
</evidence>
<keyword evidence="7" id="KW-0547">Nucleotide-binding</keyword>
<dbReference type="GO" id="GO:0016301">
    <property type="term" value="F:kinase activity"/>
    <property type="evidence" value="ECO:0007669"/>
    <property type="project" value="UniProtKB-KW"/>
</dbReference>
<dbReference type="SMART" id="SM00388">
    <property type="entry name" value="HisKA"/>
    <property type="match status" value="1"/>
</dbReference>
<evidence type="ECO:0000256" key="8">
    <source>
        <dbReference type="ARBA" id="ARBA00022840"/>
    </source>
</evidence>
<dbReference type="SUPFAM" id="SSF52172">
    <property type="entry name" value="CheY-like"/>
    <property type="match status" value="1"/>
</dbReference>
<dbReference type="PROSITE" id="PS50894">
    <property type="entry name" value="HPT"/>
    <property type="match status" value="1"/>
</dbReference>
<evidence type="ECO:0000256" key="2">
    <source>
        <dbReference type="ARBA" id="ARBA00004651"/>
    </source>
</evidence>
<keyword evidence="14" id="KW-0175">Coiled coil</keyword>
<evidence type="ECO:0000256" key="3">
    <source>
        <dbReference type="ARBA" id="ARBA00012438"/>
    </source>
</evidence>
<keyword evidence="19" id="KW-0808">Transferase</keyword>
<keyword evidence="19" id="KW-0418">Kinase</keyword>
<dbReference type="InterPro" id="IPR008207">
    <property type="entry name" value="Sig_transdc_His_kin_Hpt_dom"/>
</dbReference>
<dbReference type="SUPFAM" id="SSF47384">
    <property type="entry name" value="Homodimeric domain of signal transducing histidine kinase"/>
    <property type="match status" value="1"/>
</dbReference>
<dbReference type="SUPFAM" id="SSF55874">
    <property type="entry name" value="ATPase domain of HSP90 chaperone/DNA topoisomerase II/histidine kinase"/>
    <property type="match status" value="1"/>
</dbReference>
<dbReference type="SUPFAM" id="SSF47226">
    <property type="entry name" value="Histidine-containing phosphotransfer domain, HPT domain"/>
    <property type="match status" value="1"/>
</dbReference>
<dbReference type="Pfam" id="PF00072">
    <property type="entry name" value="Response_reg"/>
    <property type="match status" value="1"/>
</dbReference>
<feature type="domain" description="Histidine kinase" evidence="16">
    <location>
        <begin position="876"/>
        <end position="1092"/>
    </location>
</feature>
<dbReference type="Gene3D" id="3.30.565.10">
    <property type="entry name" value="Histidine kinase-like ATPase, C-terminal domain"/>
    <property type="match status" value="1"/>
</dbReference>
<dbReference type="PROSITE" id="PS50109">
    <property type="entry name" value="HIS_KIN"/>
    <property type="match status" value="1"/>
</dbReference>
<feature type="coiled-coil region" evidence="14">
    <location>
        <begin position="828"/>
        <end position="876"/>
    </location>
</feature>
<feature type="modified residue" description="4-aspartylphosphate" evidence="13">
    <location>
        <position position="1293"/>
    </location>
</feature>
<dbReference type="Pfam" id="PF07494">
    <property type="entry name" value="Reg_prop"/>
    <property type="match status" value="3"/>
</dbReference>
<keyword evidence="15" id="KW-0732">Signal</keyword>
<dbReference type="InterPro" id="IPR011123">
    <property type="entry name" value="Y_Y_Y"/>
</dbReference>
<keyword evidence="11" id="KW-0472">Membrane</keyword>
<dbReference type="CDD" id="cd17546">
    <property type="entry name" value="REC_hyHK_CKI1_RcsC-like"/>
    <property type="match status" value="1"/>
</dbReference>
<dbReference type="InterPro" id="IPR001789">
    <property type="entry name" value="Sig_transdc_resp-reg_receiver"/>
</dbReference>
<evidence type="ECO:0000259" key="16">
    <source>
        <dbReference type="PROSITE" id="PS50109"/>
    </source>
</evidence>
<dbReference type="InterPro" id="IPR011110">
    <property type="entry name" value="Reg_prop"/>
</dbReference>
<dbReference type="Pfam" id="PF00512">
    <property type="entry name" value="HisKA"/>
    <property type="match status" value="1"/>
</dbReference>
<dbReference type="SMART" id="SM00387">
    <property type="entry name" value="HATPase_c"/>
    <property type="match status" value="1"/>
</dbReference>
<dbReference type="InterPro" id="IPR003594">
    <property type="entry name" value="HATPase_dom"/>
</dbReference>
<dbReference type="CDD" id="cd16922">
    <property type="entry name" value="HATPase_EvgS-ArcB-TorS-like"/>
    <property type="match status" value="1"/>
</dbReference>
<dbReference type="RefSeq" id="WP_131414848.1">
    <property type="nucleotide sequence ID" value="NZ_SJXE01000002.1"/>
</dbReference>
<keyword evidence="9" id="KW-1133">Transmembrane helix</keyword>
<dbReference type="InterPro" id="IPR036890">
    <property type="entry name" value="HATPase_C_sf"/>
</dbReference>
<organism evidence="19 20">
    <name type="scientific">Corallincola luteus</name>
    <dbReference type="NCBI Taxonomy" id="1775177"/>
    <lineage>
        <taxon>Bacteria</taxon>
        <taxon>Pseudomonadati</taxon>
        <taxon>Pseudomonadota</taxon>
        <taxon>Gammaproteobacteria</taxon>
        <taxon>Alteromonadales</taxon>
        <taxon>Psychromonadaceae</taxon>
        <taxon>Corallincola</taxon>
    </lineage>
</organism>
<sequence>MRGFNNLLNMSSVLLLKLALCLLPMTAFAEDSNPNYYFKPSPFNDKIAQSTIRQVFRDKQGFVWLSTQGGLTRLDGNSVINFTNDISNSKSIASDNIMFVAQDRDSDTIWAVTYTEGLSKYQANSDNFINFALPIDLISENRSIWNVIHDSKNYLWLGLDGGGIICFDLKKEEYNSCATPTLSLVLNEYTILDAIEDHNGNLWFGTDGNGLIKYIPATDSVIHFSANKDLFEGQTPTKVHSLLEDSNGNIWFNTNRNITYKYSPTIRNITKIDTSKLDGSGKSRGLFEDDEHNIWLATEGGLAYLDKSKNEFLSYPKQNNGMDGEMLLDIFQDPGGLLWIGSLNGIFIGRKNDFLTISKDNGLSASSVMGFGESSDGSIWIGTYQSLHYQDGIKHPPEVINEYNGQLVNTPRIMMISSKDGVVYIGTRSDGLAVIDTNIGTVEHFKNNPADINSLSNDSITSVLVDSNDTLWVGTFGGGLNRKEKGRNNFERFRHLPQDLTSIDSNKIFVLTEEKSGEIWIGTDRNLNRYNPDDNSFTSFPLEFNSTSASGSFITGIVEDLQSNLWIALQDSILLRWNSSDRKQGKLVLNTFSNELRVADKQLYSMNVDDSGYIWIGTSKGLMKIDPLTMTSTNFDKSHGLQGNDFNFGSTFKSSSGELFFGGSNGFNRFHPSKVALESRKMKVALTGLYKLNKKLVTDVALHELSNITFDYQDYLVSLEFSAQDYETIGRVYYRYKLENFDTDWVNLGTQYRATFTNLPPGNYQLKVQATKTPGIWDGSPMTLDITITPPPWRTWWAYTLYALMLGFIVWHFWQKQRAKTRLAYEQKQALEREVAARTDDLVQLNQQLGHTVEELNDAKERAEEANQSKTAFLANISHEIRTPMNSVLGMTELLLRSPLSEQQRRFAITTHRSGEMLLGLINNLLDYSKIEAGKVELEQLQFDIKQLVSETCYLFADQAQRKGLEINYIVDHRLPELVIGDANRLRQILANLVSNAVKFTQEGEVDVVLMQELEGIRISVKDSGIGMTPEALDHVFDAFSQADVSTTRRFGGTGLGLSICKQLVELMKGELFVESTPDQGSCFSILMPLVNVNNGPTSGNYLAIRGDVRTALCSPGVEAMVSSQLALLGIHARPVGETPLLAALLEPGSENCVIADIQLLRREEIQMLSGLPTQTQRRLILLTPIATEQLSDELRHCQRLTKPIDGRTLHIALSIATNQPIPGQQGMTSFRDNSDVMNRFNASIMVAEDTFANQEVLRAMLEMMGCQVFIASDGREAVSMFKQHPVDLVLMDWQMPRLNGYEAAKQIRQFEVETDKPATPILVVTAGMMDTERQRCLQGGMNGYLTKPLTLRQLYDALEEFLPAELHSHEQIMSAAPAGAVQQNDSDDVVDMAAINNIRQIQQETGSDILNRVFSAFKEEVANKLSELKQALNNRDRQQIAACAHAIKSLSSNVGAKRLKQLSHQIELTARDGDLASCKALLVGLEECYLQAIDALSDVIRTP</sequence>
<reference evidence="19 20" key="1">
    <citation type="submission" date="2019-02" db="EMBL/GenBank/DDBJ databases">
        <title>Corallincola luteus sp. nov., a marine bacterium isolated from surface sediment of Bohai Sea in China.</title>
        <authorList>
            <person name="Ren Q."/>
        </authorList>
    </citation>
    <scope>NUCLEOTIDE SEQUENCE [LARGE SCALE GENOMIC DNA]</scope>
    <source>
        <strain evidence="19 20">DASS28</strain>
    </source>
</reference>
<dbReference type="Pfam" id="PF01627">
    <property type="entry name" value="Hpt"/>
    <property type="match status" value="1"/>
</dbReference>
<dbReference type="InterPro" id="IPR003661">
    <property type="entry name" value="HisK_dim/P_dom"/>
</dbReference>
<feature type="modified residue" description="Phosphohistidine" evidence="12">
    <location>
        <position position="1446"/>
    </location>
</feature>
<dbReference type="SUPFAM" id="SSF63829">
    <property type="entry name" value="Calcium-dependent phosphotriesterase"/>
    <property type="match status" value="2"/>
</dbReference>
<dbReference type="InterPro" id="IPR036641">
    <property type="entry name" value="HPT_dom_sf"/>
</dbReference>
<dbReference type="Gene3D" id="2.60.40.10">
    <property type="entry name" value="Immunoglobulins"/>
    <property type="match status" value="1"/>
</dbReference>
<keyword evidence="6" id="KW-0812">Transmembrane</keyword>
<dbReference type="InterPro" id="IPR011006">
    <property type="entry name" value="CheY-like_superfamily"/>
</dbReference>
<dbReference type="InterPro" id="IPR004358">
    <property type="entry name" value="Sig_transdc_His_kin-like_C"/>
</dbReference>
<evidence type="ECO:0000256" key="12">
    <source>
        <dbReference type="PROSITE-ProRule" id="PRU00110"/>
    </source>
</evidence>
<feature type="domain" description="Response regulatory" evidence="17">
    <location>
        <begin position="1244"/>
        <end position="1363"/>
    </location>
</feature>
<dbReference type="InterPro" id="IPR013783">
    <property type="entry name" value="Ig-like_fold"/>
</dbReference>
<evidence type="ECO:0000256" key="5">
    <source>
        <dbReference type="ARBA" id="ARBA00022553"/>
    </source>
</evidence>
<evidence type="ECO:0000256" key="6">
    <source>
        <dbReference type="ARBA" id="ARBA00022692"/>
    </source>
</evidence>
<dbReference type="Pfam" id="PF07495">
    <property type="entry name" value="Y_Y_Y"/>
    <property type="match status" value="1"/>
</dbReference>
<keyword evidence="8" id="KW-0067">ATP-binding</keyword>
<dbReference type="PRINTS" id="PR00344">
    <property type="entry name" value="BCTRLSENSOR"/>
</dbReference>
<dbReference type="PANTHER" id="PTHR45339">
    <property type="entry name" value="HYBRID SIGNAL TRANSDUCTION HISTIDINE KINASE J"/>
    <property type="match status" value="1"/>
</dbReference>
<dbReference type="EC" id="2.7.13.3" evidence="3"/>
<dbReference type="Gene3D" id="3.40.50.2300">
    <property type="match status" value="1"/>
</dbReference>
<comment type="subcellular location">
    <subcellularLocation>
        <location evidence="2">Cell membrane</location>
        <topology evidence="2">Multi-pass membrane protein</topology>
    </subcellularLocation>
</comment>
<evidence type="ECO:0000256" key="7">
    <source>
        <dbReference type="ARBA" id="ARBA00022741"/>
    </source>
</evidence>
<keyword evidence="5 13" id="KW-0597">Phosphoprotein</keyword>
<proteinExistence type="predicted"/>
<dbReference type="Proteomes" id="UP000292554">
    <property type="component" value="Unassembled WGS sequence"/>
</dbReference>
<evidence type="ECO:0000256" key="9">
    <source>
        <dbReference type="ARBA" id="ARBA00022989"/>
    </source>
</evidence>
<feature type="chain" id="PRO_5045424662" description="histidine kinase" evidence="15">
    <location>
        <begin position="30"/>
        <end position="1504"/>
    </location>
</feature>
<keyword evidence="20" id="KW-1185">Reference proteome</keyword>
<accession>A0ABY2AR44</accession>
<dbReference type="Gene3D" id="1.10.287.130">
    <property type="match status" value="1"/>
</dbReference>
<evidence type="ECO:0000313" key="20">
    <source>
        <dbReference type="Proteomes" id="UP000292554"/>
    </source>
</evidence>
<dbReference type="Gene3D" id="2.130.10.10">
    <property type="entry name" value="YVTN repeat-like/Quinoprotein amine dehydrogenase"/>
    <property type="match status" value="2"/>
</dbReference>
<comment type="catalytic activity">
    <reaction evidence="1">
        <text>ATP + protein L-histidine = ADP + protein N-phospho-L-histidine.</text>
        <dbReference type="EC" id="2.7.13.3"/>
    </reaction>
</comment>
<name>A0ABY2AR44_9GAMM</name>
<dbReference type="InterPro" id="IPR015943">
    <property type="entry name" value="WD40/YVTN_repeat-like_dom_sf"/>
</dbReference>
<feature type="domain" description="HPt" evidence="18">
    <location>
        <begin position="1407"/>
        <end position="1504"/>
    </location>
</feature>
<dbReference type="PANTHER" id="PTHR45339:SF1">
    <property type="entry name" value="HYBRID SIGNAL TRANSDUCTION HISTIDINE KINASE J"/>
    <property type="match status" value="1"/>
</dbReference>
<dbReference type="SMART" id="SM00448">
    <property type="entry name" value="REC"/>
    <property type="match status" value="1"/>
</dbReference>
<dbReference type="InterPro" id="IPR005467">
    <property type="entry name" value="His_kinase_dom"/>
</dbReference>
<dbReference type="EMBL" id="SJXE01000002">
    <property type="protein sequence ID" value="TCI04038.1"/>
    <property type="molecule type" value="Genomic_DNA"/>
</dbReference>
<evidence type="ECO:0000256" key="10">
    <source>
        <dbReference type="ARBA" id="ARBA00023012"/>
    </source>
</evidence>
<evidence type="ECO:0000313" key="19">
    <source>
        <dbReference type="EMBL" id="TCI04038.1"/>
    </source>
</evidence>
<evidence type="ECO:0000256" key="14">
    <source>
        <dbReference type="SAM" id="Coils"/>
    </source>
</evidence>
<protein>
    <recommendedName>
        <fullName evidence="3">histidine kinase</fullName>
        <ecNumber evidence="3">2.7.13.3</ecNumber>
    </recommendedName>
</protein>
<dbReference type="Pfam" id="PF02518">
    <property type="entry name" value="HATPase_c"/>
    <property type="match status" value="1"/>
</dbReference>
<gene>
    <name evidence="19" type="ORF">EZV61_07555</name>
</gene>